<protein>
    <submittedName>
        <fullName evidence="1">Uncharacterized protein</fullName>
    </submittedName>
</protein>
<sequence length="76" mass="8750">MVLGPAHFVYEDRACEPGQPTEHVFVIELRLEPQRDVRPILHAPIVALDENHDRAWFLPGRRELLLDLCIHDSSQA</sequence>
<name>A0A0Q3I604_9HYPH</name>
<evidence type="ECO:0000313" key="1">
    <source>
        <dbReference type="EMBL" id="KQK30213.1"/>
    </source>
</evidence>
<gene>
    <name evidence="1" type="ORF">ARD30_14615</name>
</gene>
<dbReference type="EMBL" id="LMAR01000040">
    <property type="protein sequence ID" value="KQK30213.1"/>
    <property type="molecule type" value="Genomic_DNA"/>
</dbReference>
<evidence type="ECO:0000313" key="2">
    <source>
        <dbReference type="Proteomes" id="UP000051562"/>
    </source>
</evidence>
<accession>A0A0Q3I604</accession>
<dbReference type="AlphaFoldDB" id="A0A0Q3I604"/>
<keyword evidence="2" id="KW-1185">Reference proteome</keyword>
<organism evidence="1 2">
    <name type="scientific">Bosea thiooxidans</name>
    <dbReference type="NCBI Taxonomy" id="53254"/>
    <lineage>
        <taxon>Bacteria</taxon>
        <taxon>Pseudomonadati</taxon>
        <taxon>Pseudomonadota</taxon>
        <taxon>Alphaproteobacteria</taxon>
        <taxon>Hyphomicrobiales</taxon>
        <taxon>Boseaceae</taxon>
        <taxon>Bosea</taxon>
    </lineage>
</organism>
<dbReference type="Proteomes" id="UP000051562">
    <property type="component" value="Unassembled WGS sequence"/>
</dbReference>
<proteinExistence type="predicted"/>
<reference evidence="1 2" key="1">
    <citation type="submission" date="2015-10" db="EMBL/GenBank/DDBJ databases">
        <title>Draft genome of Bosea thiooxidans.</title>
        <authorList>
            <person name="Wang X."/>
        </authorList>
    </citation>
    <scope>NUCLEOTIDE SEQUENCE [LARGE SCALE GENOMIC DNA]</scope>
    <source>
        <strain evidence="1 2">CGMCC 9174</strain>
    </source>
</reference>
<comment type="caution">
    <text evidence="1">The sequence shown here is derived from an EMBL/GenBank/DDBJ whole genome shotgun (WGS) entry which is preliminary data.</text>
</comment>